<proteinExistence type="inferred from homology"/>
<evidence type="ECO:0000256" key="7">
    <source>
        <dbReference type="PIRSR" id="PIRSR016262-2"/>
    </source>
</evidence>
<evidence type="ECO:0000256" key="4">
    <source>
        <dbReference type="ARBA" id="ARBA00024732"/>
    </source>
</evidence>
<evidence type="ECO:0000256" key="6">
    <source>
        <dbReference type="PIRSR" id="PIRSR016262-1"/>
    </source>
</evidence>
<evidence type="ECO:0000313" key="10">
    <source>
        <dbReference type="EMBL" id="URQ63134.1"/>
    </source>
</evidence>
<dbReference type="NCBIfam" id="TIGR00214">
    <property type="entry name" value="lipB"/>
    <property type="match status" value="1"/>
</dbReference>
<dbReference type="InterPro" id="IPR020605">
    <property type="entry name" value="Octanoyltransferase_CS"/>
</dbReference>
<evidence type="ECO:0000259" key="9">
    <source>
        <dbReference type="PROSITE" id="PS51733"/>
    </source>
</evidence>
<feature type="binding site" evidence="7">
    <location>
        <begin position="77"/>
        <end position="84"/>
    </location>
    <ligand>
        <name>substrate</name>
    </ligand>
</feature>
<dbReference type="PROSITE" id="PS01313">
    <property type="entry name" value="LIPB"/>
    <property type="match status" value="1"/>
</dbReference>
<comment type="pathway">
    <text evidence="1 5">Protein modification; protein lipoylation via endogenous pathway; protein N(6)-(lipoyl)lysine from octanoyl-[acyl-carrier-protein]: step 1/2.</text>
</comment>
<evidence type="ECO:0000256" key="3">
    <source>
        <dbReference type="ARBA" id="ARBA00023315"/>
    </source>
</evidence>
<gene>
    <name evidence="10" type="primary">lipB</name>
    <name evidence="10" type="ORF">M9B40_05265</name>
</gene>
<dbReference type="InterPro" id="IPR004143">
    <property type="entry name" value="BPL_LPL_catalytic"/>
</dbReference>
<dbReference type="EMBL" id="CP097966">
    <property type="protein sequence ID" value="URQ63134.1"/>
    <property type="molecule type" value="Genomic_DNA"/>
</dbReference>
<dbReference type="PANTHER" id="PTHR10993">
    <property type="entry name" value="OCTANOYLTRANSFERASE"/>
    <property type="match status" value="1"/>
</dbReference>
<feature type="binding site" evidence="7">
    <location>
        <begin position="157"/>
        <end position="159"/>
    </location>
    <ligand>
        <name>substrate</name>
    </ligand>
</feature>
<feature type="binding site" evidence="7">
    <location>
        <begin position="144"/>
        <end position="146"/>
    </location>
    <ligand>
        <name>substrate</name>
    </ligand>
</feature>
<evidence type="ECO:0000256" key="2">
    <source>
        <dbReference type="ARBA" id="ARBA00022679"/>
    </source>
</evidence>
<comment type="similarity">
    <text evidence="5">Belongs to the LipB family.</text>
</comment>
<reference evidence="10" key="1">
    <citation type="submission" date="2022-05" db="EMBL/GenBank/DDBJ databases">
        <title>Single-amplified genomics reveal most streamlined microbe among free-living bacteria.</title>
        <authorList>
            <person name="Roda-Garcia J."/>
            <person name="Haro-Moreno J.M."/>
            <person name="Rodriguez-Valera F."/>
            <person name="Almagro-Moreno S."/>
            <person name="Lopez-Perez M."/>
        </authorList>
    </citation>
    <scope>NUCLEOTIDE SEQUENCE</scope>
    <source>
        <strain evidence="10">TMED112-D2-2</strain>
    </source>
</reference>
<comment type="catalytic activity">
    <reaction evidence="5">
        <text>octanoyl-[ACP] + L-lysyl-[protein] = N(6)-octanoyl-L-lysyl-[protein] + holo-[ACP] + H(+)</text>
        <dbReference type="Rhea" id="RHEA:17665"/>
        <dbReference type="Rhea" id="RHEA-COMP:9636"/>
        <dbReference type="Rhea" id="RHEA-COMP:9685"/>
        <dbReference type="Rhea" id="RHEA-COMP:9752"/>
        <dbReference type="Rhea" id="RHEA-COMP:9928"/>
        <dbReference type="ChEBI" id="CHEBI:15378"/>
        <dbReference type="ChEBI" id="CHEBI:29969"/>
        <dbReference type="ChEBI" id="CHEBI:64479"/>
        <dbReference type="ChEBI" id="CHEBI:78463"/>
        <dbReference type="ChEBI" id="CHEBI:78809"/>
        <dbReference type="EC" id="2.3.1.181"/>
    </reaction>
</comment>
<dbReference type="CDD" id="cd16444">
    <property type="entry name" value="LipB"/>
    <property type="match status" value="1"/>
</dbReference>
<evidence type="ECO:0000313" key="11">
    <source>
        <dbReference type="Proteomes" id="UP001056381"/>
    </source>
</evidence>
<dbReference type="GO" id="GO:0009249">
    <property type="term" value="P:protein lipoylation"/>
    <property type="evidence" value="ECO:0007669"/>
    <property type="project" value="InterPro"/>
</dbReference>
<name>A0A9Q8TZ21_9GAMM</name>
<organism evidence="10 11">
    <name type="scientific">SAR86 cluster bacterium</name>
    <dbReference type="NCBI Taxonomy" id="2030880"/>
    <lineage>
        <taxon>Bacteria</taxon>
        <taxon>Pseudomonadati</taxon>
        <taxon>Pseudomonadota</taxon>
        <taxon>Gammaproteobacteria</taxon>
        <taxon>SAR86 cluster</taxon>
    </lineage>
</organism>
<dbReference type="AlphaFoldDB" id="A0A9Q8TZ21"/>
<accession>A0A9Q8TZ21</accession>
<dbReference type="GO" id="GO:0033819">
    <property type="term" value="F:lipoyl(octanoyl) transferase activity"/>
    <property type="evidence" value="ECO:0007669"/>
    <property type="project" value="UniProtKB-EC"/>
</dbReference>
<comment type="function">
    <text evidence="4 5">Catalyzes the transfer of endogenously produced octanoic acid from octanoyl-acyl-carrier-protein onto the lipoyl domains of lipoate-dependent enzymes. Lipoyl-ACP can also act as a substrate although octanoyl-ACP is likely to be the physiological substrate.</text>
</comment>
<evidence type="ECO:0000256" key="8">
    <source>
        <dbReference type="PIRSR" id="PIRSR016262-3"/>
    </source>
</evidence>
<dbReference type="PROSITE" id="PS51733">
    <property type="entry name" value="BPL_LPL_CATALYTIC"/>
    <property type="match status" value="1"/>
</dbReference>
<keyword evidence="11" id="KW-1185">Reference proteome</keyword>
<evidence type="ECO:0000256" key="5">
    <source>
        <dbReference type="PIRNR" id="PIRNR016262"/>
    </source>
</evidence>
<dbReference type="Gene3D" id="3.30.930.10">
    <property type="entry name" value="Bira Bifunctional Protein, Domain 2"/>
    <property type="match status" value="1"/>
</dbReference>
<feature type="site" description="Lowers pKa of active site Cys" evidence="8">
    <location>
        <position position="141"/>
    </location>
</feature>
<dbReference type="SUPFAM" id="SSF55681">
    <property type="entry name" value="Class II aaRS and biotin synthetases"/>
    <property type="match status" value="1"/>
</dbReference>
<dbReference type="InterPro" id="IPR000544">
    <property type="entry name" value="Octanoyltransferase"/>
</dbReference>
<feature type="active site" description="Acyl-thioester intermediate" evidence="6">
    <location>
        <position position="175"/>
    </location>
</feature>
<dbReference type="PANTHER" id="PTHR10993:SF7">
    <property type="entry name" value="LIPOYLTRANSFERASE 2, MITOCHONDRIAL-RELATED"/>
    <property type="match status" value="1"/>
</dbReference>
<keyword evidence="3 5" id="KW-0012">Acyltransferase</keyword>
<dbReference type="Pfam" id="PF21948">
    <property type="entry name" value="LplA-B_cat"/>
    <property type="match status" value="1"/>
</dbReference>
<feature type="domain" description="BPL/LPL catalytic" evidence="9">
    <location>
        <begin position="38"/>
        <end position="208"/>
    </location>
</feature>
<protein>
    <recommendedName>
        <fullName evidence="5">Octanoyltransferase</fullName>
        <ecNumber evidence="5">2.3.1.181</ecNumber>
    </recommendedName>
</protein>
<evidence type="ECO:0000256" key="1">
    <source>
        <dbReference type="ARBA" id="ARBA00004821"/>
    </source>
</evidence>
<dbReference type="InterPro" id="IPR045864">
    <property type="entry name" value="aa-tRNA-synth_II/BPL/LPL"/>
</dbReference>
<dbReference type="PIRSF" id="PIRSF016262">
    <property type="entry name" value="LPLase"/>
    <property type="match status" value="1"/>
</dbReference>
<keyword evidence="2 5" id="KW-0808">Transferase</keyword>
<dbReference type="EC" id="2.3.1.181" evidence="5"/>
<sequence length="208" mass="23538">MVSSRICKPGENKLIIEHKGLVNYQECRDEMIALVKSSPKIHHIWVVEHPPVFTIGISEKNIEEDLSKNPPVIKTDRGGKITFHAPGQIIIYFILNLKEVSFKPTSLTSTILNSTSDTLWSFGLEHQINLEDPGIYINNKKLASIGMRIKNHVSYHGLSINFETDLKTFNSINPCGLDVKACNLIDYIDIDKQELLKKLLQGFKKVIN</sequence>
<dbReference type="Proteomes" id="UP001056381">
    <property type="component" value="Chromosome"/>
</dbReference>